<dbReference type="PANTHER" id="PTHR13789">
    <property type="entry name" value="MONOOXYGENASE"/>
    <property type="match status" value="1"/>
</dbReference>
<dbReference type="InterPro" id="IPR002938">
    <property type="entry name" value="FAD-bd"/>
</dbReference>
<evidence type="ECO:0000256" key="3">
    <source>
        <dbReference type="ARBA" id="ARBA00022827"/>
    </source>
</evidence>
<dbReference type="Gene3D" id="3.50.50.60">
    <property type="entry name" value="FAD/NAD(P)-binding domain"/>
    <property type="match status" value="1"/>
</dbReference>
<comment type="similarity">
    <text evidence="1">Belongs to the paxM FAD-dependent monooxygenase family.</text>
</comment>
<evidence type="ECO:0000313" key="8">
    <source>
        <dbReference type="Proteomes" id="UP000754883"/>
    </source>
</evidence>
<accession>A0A9N9UBI3</accession>
<keyword evidence="8" id="KW-1185">Reference proteome</keyword>
<dbReference type="Proteomes" id="UP000754883">
    <property type="component" value="Unassembled WGS sequence"/>
</dbReference>
<protein>
    <recommendedName>
        <fullName evidence="6">FAD-binding domain-containing protein</fullName>
    </recommendedName>
</protein>
<dbReference type="PANTHER" id="PTHR13789:SF309">
    <property type="entry name" value="PUTATIVE (AFU_ORTHOLOGUE AFUA_6G14510)-RELATED"/>
    <property type="match status" value="1"/>
</dbReference>
<evidence type="ECO:0000256" key="1">
    <source>
        <dbReference type="ARBA" id="ARBA00007992"/>
    </source>
</evidence>
<evidence type="ECO:0000313" key="7">
    <source>
        <dbReference type="EMBL" id="CAG9982284.1"/>
    </source>
</evidence>
<dbReference type="OrthoDB" id="16820at2759"/>
<dbReference type="PRINTS" id="PR00420">
    <property type="entry name" value="RNGMNOXGNASE"/>
</dbReference>
<dbReference type="InterPro" id="IPR050493">
    <property type="entry name" value="FAD-dep_Monooxygenase_BioMet"/>
</dbReference>
<gene>
    <name evidence="7" type="ORF">CBYS24578_00013173</name>
</gene>
<organism evidence="7 8">
    <name type="scientific">Clonostachys byssicola</name>
    <dbReference type="NCBI Taxonomy" id="160290"/>
    <lineage>
        <taxon>Eukaryota</taxon>
        <taxon>Fungi</taxon>
        <taxon>Dikarya</taxon>
        <taxon>Ascomycota</taxon>
        <taxon>Pezizomycotina</taxon>
        <taxon>Sordariomycetes</taxon>
        <taxon>Hypocreomycetidae</taxon>
        <taxon>Hypocreales</taxon>
        <taxon>Bionectriaceae</taxon>
        <taxon>Clonostachys</taxon>
    </lineage>
</organism>
<dbReference type="SUPFAM" id="SSF51905">
    <property type="entry name" value="FAD/NAD(P)-binding domain"/>
    <property type="match status" value="1"/>
</dbReference>
<keyword evidence="5" id="KW-0503">Monooxygenase</keyword>
<dbReference type="InterPro" id="IPR036188">
    <property type="entry name" value="FAD/NAD-bd_sf"/>
</dbReference>
<keyword evidence="4" id="KW-0560">Oxidoreductase</keyword>
<feature type="domain" description="FAD-binding" evidence="6">
    <location>
        <begin position="6"/>
        <end position="367"/>
    </location>
</feature>
<name>A0A9N9UBI3_9HYPO</name>
<dbReference type="Pfam" id="PF01494">
    <property type="entry name" value="FAD_binding_3"/>
    <property type="match status" value="1"/>
</dbReference>
<evidence type="ECO:0000256" key="2">
    <source>
        <dbReference type="ARBA" id="ARBA00022630"/>
    </source>
</evidence>
<keyword evidence="2" id="KW-0285">Flavoprotein</keyword>
<evidence type="ECO:0000256" key="4">
    <source>
        <dbReference type="ARBA" id="ARBA00023002"/>
    </source>
</evidence>
<keyword evidence="3" id="KW-0274">FAD</keyword>
<dbReference type="EMBL" id="CABFNO020001340">
    <property type="protein sequence ID" value="CAG9982284.1"/>
    <property type="molecule type" value="Genomic_DNA"/>
</dbReference>
<dbReference type="GO" id="GO:0004497">
    <property type="term" value="F:monooxygenase activity"/>
    <property type="evidence" value="ECO:0007669"/>
    <property type="project" value="UniProtKB-KW"/>
</dbReference>
<proteinExistence type="inferred from homology"/>
<reference evidence="7" key="1">
    <citation type="submission" date="2021-10" db="EMBL/GenBank/DDBJ databases">
        <authorList>
            <person name="Piombo E."/>
        </authorList>
    </citation>
    <scope>NUCLEOTIDE SEQUENCE</scope>
</reference>
<dbReference type="GO" id="GO:0071949">
    <property type="term" value="F:FAD binding"/>
    <property type="evidence" value="ECO:0007669"/>
    <property type="project" value="InterPro"/>
</dbReference>
<evidence type="ECO:0000256" key="5">
    <source>
        <dbReference type="ARBA" id="ARBA00023033"/>
    </source>
</evidence>
<sequence>MSKASKAIIIGSGPAGLAAALRLKEQNPNLQCTLYELRKQPTTIGGAIGIMPNGMRLLARLGLHGKLTACGSSAQVVTVHSVRGQVLAERPLVGDALQKTGFGYLRIKRTALVEVLLEAVKRESIPVHYDKRIISIKEENDQVHATFSDGTVDSADFLLGCDGIHSAVRTLYVDPDRVPEYTGMAGLGGIVPLSESARATMKNLGVTMTEDGMFITAPCTVQHDEVFWGLSREVPLPESGDVKDGWEVRRNEEVEHFKETATNLLKNAEGEWGSLLKQIVESTGVVNFYPVHKLPPGRWARGRVLLLGDAAHAMPPHAGQGVSMALEDIFILARVLQSQGETTSFEAAFERVEEIRKPRIADVVARSVENGKARRKTTPLGLWAKEMFIWTSAQLSWFSGVFNFGIDEKHLQYDVDQEVI</sequence>
<comment type="caution">
    <text evidence="7">The sequence shown here is derived from an EMBL/GenBank/DDBJ whole genome shotgun (WGS) entry which is preliminary data.</text>
</comment>
<evidence type="ECO:0000259" key="6">
    <source>
        <dbReference type="Pfam" id="PF01494"/>
    </source>
</evidence>
<dbReference type="AlphaFoldDB" id="A0A9N9UBI3"/>